<dbReference type="Proteomes" id="UP000053235">
    <property type="component" value="Unassembled WGS sequence"/>
</dbReference>
<name>A0A0M7AEC4_9HYPH</name>
<keyword evidence="2" id="KW-1185">Reference proteome</keyword>
<evidence type="ECO:0000313" key="2">
    <source>
        <dbReference type="Proteomes" id="UP000053235"/>
    </source>
</evidence>
<dbReference type="STRING" id="388408.LAX5112_03298"/>
<accession>A0A0M7AEC4</accession>
<dbReference type="AlphaFoldDB" id="A0A0M7AEC4"/>
<organism evidence="1 2">
    <name type="scientific">Roseibium alexandrii</name>
    <dbReference type="NCBI Taxonomy" id="388408"/>
    <lineage>
        <taxon>Bacteria</taxon>
        <taxon>Pseudomonadati</taxon>
        <taxon>Pseudomonadota</taxon>
        <taxon>Alphaproteobacteria</taxon>
        <taxon>Hyphomicrobiales</taxon>
        <taxon>Stappiaceae</taxon>
        <taxon>Roseibium</taxon>
    </lineage>
</organism>
<sequence length="38" mass="4434">METAEKNRKDSQNRVLNFESLSESLPQIWLLLTNAPFL</sequence>
<gene>
    <name evidence="1" type="ORF">LAX5112_03298</name>
</gene>
<proteinExistence type="predicted"/>
<evidence type="ECO:0000313" key="1">
    <source>
        <dbReference type="EMBL" id="CTQ72782.1"/>
    </source>
</evidence>
<reference evidence="2" key="1">
    <citation type="submission" date="2015-07" db="EMBL/GenBank/DDBJ databases">
        <authorList>
            <person name="Rodrigo-Torres Lidia"/>
            <person name="Arahal R.David."/>
        </authorList>
    </citation>
    <scope>NUCLEOTIDE SEQUENCE [LARGE SCALE GENOMIC DNA]</scope>
    <source>
        <strain evidence="2">CECT 5112</strain>
    </source>
</reference>
<dbReference type="EMBL" id="CXWD01000013">
    <property type="protein sequence ID" value="CTQ72782.1"/>
    <property type="molecule type" value="Genomic_DNA"/>
</dbReference>
<protein>
    <submittedName>
        <fullName evidence="1">Uncharacterized protein</fullName>
    </submittedName>
</protein>